<dbReference type="Pfam" id="PF00155">
    <property type="entry name" value="Aminotran_1_2"/>
    <property type="match status" value="1"/>
</dbReference>
<dbReference type="PANTHER" id="PTHR46577:SF1">
    <property type="entry name" value="HTH-TYPE TRANSCRIPTIONAL REGULATORY PROTEIN GABR"/>
    <property type="match status" value="1"/>
</dbReference>
<evidence type="ECO:0000313" key="8">
    <source>
        <dbReference type="Proteomes" id="UP000589716"/>
    </source>
</evidence>
<dbReference type="InterPro" id="IPR036390">
    <property type="entry name" value="WH_DNA-bd_sf"/>
</dbReference>
<evidence type="ECO:0000259" key="6">
    <source>
        <dbReference type="PROSITE" id="PS50949"/>
    </source>
</evidence>
<feature type="domain" description="HTH gntR-type" evidence="6">
    <location>
        <begin position="16"/>
        <end position="84"/>
    </location>
</feature>
<evidence type="ECO:0000313" key="7">
    <source>
        <dbReference type="EMBL" id="NZA03322.1"/>
    </source>
</evidence>
<proteinExistence type="inferred from homology"/>
<evidence type="ECO:0000256" key="3">
    <source>
        <dbReference type="ARBA" id="ARBA00023015"/>
    </source>
</evidence>
<dbReference type="CDD" id="cd07377">
    <property type="entry name" value="WHTH_GntR"/>
    <property type="match status" value="1"/>
</dbReference>
<dbReference type="GO" id="GO:0030170">
    <property type="term" value="F:pyridoxal phosphate binding"/>
    <property type="evidence" value="ECO:0007669"/>
    <property type="project" value="InterPro"/>
</dbReference>
<dbReference type="InterPro" id="IPR015422">
    <property type="entry name" value="PyrdxlP-dep_Trfase_small"/>
</dbReference>
<dbReference type="InterPro" id="IPR004839">
    <property type="entry name" value="Aminotransferase_I/II_large"/>
</dbReference>
<evidence type="ECO:0000256" key="1">
    <source>
        <dbReference type="ARBA" id="ARBA00005384"/>
    </source>
</evidence>
<evidence type="ECO:0000256" key="4">
    <source>
        <dbReference type="ARBA" id="ARBA00023125"/>
    </source>
</evidence>
<dbReference type="InterPro" id="IPR000524">
    <property type="entry name" value="Tscrpt_reg_HTH_GntR"/>
</dbReference>
<dbReference type="GO" id="GO:0008483">
    <property type="term" value="F:transaminase activity"/>
    <property type="evidence" value="ECO:0007669"/>
    <property type="project" value="UniProtKB-KW"/>
</dbReference>
<dbReference type="Proteomes" id="UP000589716">
    <property type="component" value="Unassembled WGS sequence"/>
</dbReference>
<dbReference type="SUPFAM" id="SSF53383">
    <property type="entry name" value="PLP-dependent transferases"/>
    <property type="match status" value="1"/>
</dbReference>
<dbReference type="Gene3D" id="3.40.640.10">
    <property type="entry name" value="Type I PLP-dependent aspartate aminotransferase-like (Major domain)"/>
    <property type="match status" value="1"/>
</dbReference>
<evidence type="ECO:0000256" key="5">
    <source>
        <dbReference type="ARBA" id="ARBA00023163"/>
    </source>
</evidence>
<dbReference type="Gene3D" id="3.90.1150.10">
    <property type="entry name" value="Aspartate Aminotransferase, domain 1"/>
    <property type="match status" value="1"/>
</dbReference>
<keyword evidence="2" id="KW-0663">Pyridoxal phosphate</keyword>
<dbReference type="PROSITE" id="PS50949">
    <property type="entry name" value="HTH_GNTR"/>
    <property type="match status" value="1"/>
</dbReference>
<sequence length="499" mass="53211">MQRRPAWLKPLVAGSGPRYLQIADLIAHAVRNGELKAGDQVPPQRWLATELGVDLTTVTRAYAEARVRGLLASFGGRGSFIAEPYDPSQRGMVDLAMNIPPQPANRALADHIKAGMSEVVTRHDAESVSGYHHPVLEPTALQAARTWLGPMLDAMGQSQVLMCAGTQGAIFNLLQAHTRRGDAVLCDPLTYPGFLRAARALGLKIIGVPGDASGMLPDALERSCRDTGAGLLYLNPTIQNPTASTMPTARRQDIAAVLRKSKVTLIEDDPYRHLLNDAPLPISACTSGERSYYLASLSKCLSPSLRAAYVVAPSGQATTTLLESFAATSMGCSALLAGLVQTWIVNGTAKSLLGEIQLEARSRQALARSILPGSIQAHPSGIHLWLPLPPQWRPTAFSQALEDMGVRIAATNAFGVEDELPSGVRISVGGARSHAELQCCAAEDPDSAREKSDRQQPHGCLATRPIPMCTCNQASWCRNAQPDSIGAAAGRMDFSSTPP</sequence>
<protein>
    <submittedName>
        <fullName evidence="7">PLP-dependent aminotransferase family protein</fullName>
    </submittedName>
</protein>
<dbReference type="SMART" id="SM00345">
    <property type="entry name" value="HTH_GNTR"/>
    <property type="match status" value="1"/>
</dbReference>
<dbReference type="EMBL" id="JACCKX010000001">
    <property type="protein sequence ID" value="NZA03322.1"/>
    <property type="molecule type" value="Genomic_DNA"/>
</dbReference>
<dbReference type="AlphaFoldDB" id="A0A853IZH3"/>
<reference evidence="7 8" key="1">
    <citation type="submission" date="2020-07" db="EMBL/GenBank/DDBJ databases">
        <authorList>
            <person name="Maaloum M."/>
        </authorList>
    </citation>
    <scope>NUCLEOTIDE SEQUENCE [LARGE SCALE GENOMIC DNA]</scope>
    <source>
        <strain evidence="7 8">GCS-AN-3</strain>
    </source>
</reference>
<dbReference type="InterPro" id="IPR015421">
    <property type="entry name" value="PyrdxlP-dep_Trfase_major"/>
</dbReference>
<keyword evidence="3" id="KW-0805">Transcription regulation</keyword>
<dbReference type="GO" id="GO:0003700">
    <property type="term" value="F:DNA-binding transcription factor activity"/>
    <property type="evidence" value="ECO:0007669"/>
    <property type="project" value="InterPro"/>
</dbReference>
<evidence type="ECO:0000256" key="2">
    <source>
        <dbReference type="ARBA" id="ARBA00022898"/>
    </source>
</evidence>
<comment type="similarity">
    <text evidence="1">In the C-terminal section; belongs to the class-I pyridoxal-phosphate-dependent aminotransferase family.</text>
</comment>
<keyword evidence="8" id="KW-1185">Reference proteome</keyword>
<keyword evidence="4" id="KW-0238">DNA-binding</keyword>
<name>A0A853IZH3_9BURK</name>
<comment type="caution">
    <text evidence="7">The sequence shown here is derived from an EMBL/GenBank/DDBJ whole genome shotgun (WGS) entry which is preliminary data.</text>
</comment>
<gene>
    <name evidence="7" type="ORF">H0I39_19360</name>
</gene>
<keyword evidence="7" id="KW-0032">Aminotransferase</keyword>
<dbReference type="InterPro" id="IPR015424">
    <property type="entry name" value="PyrdxlP-dep_Trfase"/>
</dbReference>
<dbReference type="Gene3D" id="1.10.10.10">
    <property type="entry name" value="Winged helix-like DNA-binding domain superfamily/Winged helix DNA-binding domain"/>
    <property type="match status" value="1"/>
</dbReference>
<keyword evidence="5" id="KW-0804">Transcription</keyword>
<dbReference type="Pfam" id="PF00392">
    <property type="entry name" value="GntR"/>
    <property type="match status" value="1"/>
</dbReference>
<dbReference type="SUPFAM" id="SSF46785">
    <property type="entry name" value="Winged helix' DNA-binding domain"/>
    <property type="match status" value="1"/>
</dbReference>
<dbReference type="InterPro" id="IPR051446">
    <property type="entry name" value="HTH_trans_reg/aminotransferase"/>
</dbReference>
<keyword evidence="7" id="KW-0808">Transferase</keyword>
<dbReference type="PANTHER" id="PTHR46577">
    <property type="entry name" value="HTH-TYPE TRANSCRIPTIONAL REGULATORY PROTEIN GABR"/>
    <property type="match status" value="1"/>
</dbReference>
<dbReference type="CDD" id="cd00609">
    <property type="entry name" value="AAT_like"/>
    <property type="match status" value="1"/>
</dbReference>
<organism evidence="7 8">
    <name type="scientific">Ottowia beijingensis</name>
    <dbReference type="NCBI Taxonomy" id="1207057"/>
    <lineage>
        <taxon>Bacteria</taxon>
        <taxon>Pseudomonadati</taxon>
        <taxon>Pseudomonadota</taxon>
        <taxon>Betaproteobacteria</taxon>
        <taxon>Burkholderiales</taxon>
        <taxon>Comamonadaceae</taxon>
        <taxon>Ottowia</taxon>
    </lineage>
</organism>
<dbReference type="InterPro" id="IPR036388">
    <property type="entry name" value="WH-like_DNA-bd_sf"/>
</dbReference>
<accession>A0A853IZH3</accession>
<dbReference type="GO" id="GO:0003677">
    <property type="term" value="F:DNA binding"/>
    <property type="evidence" value="ECO:0007669"/>
    <property type="project" value="UniProtKB-KW"/>
</dbReference>